<dbReference type="GO" id="GO:0005886">
    <property type="term" value="C:plasma membrane"/>
    <property type="evidence" value="ECO:0007669"/>
    <property type="project" value="UniProtKB-SubCell"/>
</dbReference>
<organism evidence="2 3">
    <name type="scientific">Salinirubrum litoreum</name>
    <dbReference type="NCBI Taxonomy" id="1126234"/>
    <lineage>
        <taxon>Archaea</taxon>
        <taxon>Methanobacteriati</taxon>
        <taxon>Methanobacteriota</taxon>
        <taxon>Stenosarchaea group</taxon>
        <taxon>Halobacteria</taxon>
        <taxon>Halobacteriales</taxon>
        <taxon>Haloferacaceae</taxon>
        <taxon>Salinirubrum</taxon>
    </lineage>
</organism>
<accession>A0ABD5RH46</accession>
<feature type="transmembrane region" description="Helical" evidence="1">
    <location>
        <begin position="178"/>
        <end position="199"/>
    </location>
</feature>
<proteinExistence type="predicted"/>
<feature type="transmembrane region" description="Helical" evidence="1">
    <location>
        <begin position="103"/>
        <end position="131"/>
    </location>
</feature>
<feature type="transmembrane region" description="Helical" evidence="1">
    <location>
        <begin position="60"/>
        <end position="82"/>
    </location>
</feature>
<dbReference type="RefSeq" id="WP_227231192.1">
    <property type="nucleotide sequence ID" value="NZ_JAJCVJ010000003.1"/>
</dbReference>
<dbReference type="Proteomes" id="UP001596201">
    <property type="component" value="Unassembled WGS sequence"/>
</dbReference>
<reference evidence="2 3" key="1">
    <citation type="journal article" date="2019" name="Int. J. Syst. Evol. Microbiol.">
        <title>The Global Catalogue of Microorganisms (GCM) 10K type strain sequencing project: providing services to taxonomists for standard genome sequencing and annotation.</title>
        <authorList>
            <consortium name="The Broad Institute Genomics Platform"/>
            <consortium name="The Broad Institute Genome Sequencing Center for Infectious Disease"/>
            <person name="Wu L."/>
            <person name="Ma J."/>
        </authorList>
    </citation>
    <scope>NUCLEOTIDE SEQUENCE [LARGE SCALE GENOMIC DNA]</scope>
    <source>
        <strain evidence="2 3">CGMCC 1.12237</strain>
    </source>
</reference>
<feature type="transmembrane region" description="Helical" evidence="1">
    <location>
        <begin position="252"/>
        <end position="273"/>
    </location>
</feature>
<keyword evidence="3" id="KW-1185">Reference proteome</keyword>
<comment type="caution">
    <text evidence="2">The sequence shown here is derived from an EMBL/GenBank/DDBJ whole genome shotgun (WGS) entry which is preliminary data.</text>
</comment>
<dbReference type="PANTHER" id="PTHR43471">
    <property type="entry name" value="ABC TRANSPORTER PERMEASE"/>
    <property type="match status" value="1"/>
</dbReference>
<sequence length="279" mass="30447">MSLRAVAKKEFTDSIRSYSLITLIGVFTLFAGGLALIQHVPPTYLTGEYDTSTLALLNSMRQPTVFFVPMIGLAVGYGAIANERQTGSLRLLLSLPNSRADVVFGKFIGQTLVVLVSIGIGYAVAGTIALATYETFDVRIFGIYTGLTALYGTMYIALAIGISSILESKEKALVGASAAYLLFIIGWDILLLFLQLAVYGPQVPDGGLPDWFKFIGLANPSTSFMYAVRTVIPAYRELTFYPDSTAVYMQEWVGFPLLLLWGLVPLGIGYYRFRTAHLS</sequence>
<dbReference type="AlphaFoldDB" id="A0ABD5RH46"/>
<dbReference type="Pfam" id="PF12679">
    <property type="entry name" value="ABC2_membrane_2"/>
    <property type="match status" value="1"/>
</dbReference>
<evidence type="ECO:0000313" key="2">
    <source>
        <dbReference type="EMBL" id="MFC5369138.1"/>
    </source>
</evidence>
<dbReference type="EMBL" id="JBHSKX010000004">
    <property type="protein sequence ID" value="MFC5369138.1"/>
    <property type="molecule type" value="Genomic_DNA"/>
</dbReference>
<feature type="transmembrane region" description="Helical" evidence="1">
    <location>
        <begin position="20"/>
        <end position="40"/>
    </location>
</feature>
<gene>
    <name evidence="2" type="ORF">ACFPJ5_19590</name>
</gene>
<evidence type="ECO:0000256" key="1">
    <source>
        <dbReference type="SAM" id="Phobius"/>
    </source>
</evidence>
<dbReference type="PANTHER" id="PTHR43471:SF1">
    <property type="entry name" value="ABC TRANSPORTER PERMEASE PROTEIN NOSY-RELATED"/>
    <property type="match status" value="1"/>
</dbReference>
<evidence type="ECO:0000313" key="3">
    <source>
        <dbReference type="Proteomes" id="UP001596201"/>
    </source>
</evidence>
<feature type="transmembrane region" description="Helical" evidence="1">
    <location>
        <begin position="143"/>
        <end position="166"/>
    </location>
</feature>
<keyword evidence="1" id="KW-0472">Membrane</keyword>
<keyword evidence="1" id="KW-0812">Transmembrane</keyword>
<keyword evidence="1" id="KW-1133">Transmembrane helix</keyword>
<protein>
    <submittedName>
        <fullName evidence="2">ABC transporter permease</fullName>
    </submittedName>
</protein>
<name>A0ABD5RH46_9EURY</name>